<protein>
    <recommendedName>
        <fullName evidence="1">Helicase C-terminal domain-containing protein</fullName>
    </recommendedName>
</protein>
<evidence type="ECO:0000259" key="1">
    <source>
        <dbReference type="PROSITE" id="PS51194"/>
    </source>
</evidence>
<organism evidence="2">
    <name type="scientific">marine sediment metagenome</name>
    <dbReference type="NCBI Taxonomy" id="412755"/>
    <lineage>
        <taxon>unclassified sequences</taxon>
        <taxon>metagenomes</taxon>
        <taxon>ecological metagenomes</taxon>
    </lineage>
</organism>
<feature type="non-terminal residue" evidence="2">
    <location>
        <position position="1"/>
    </location>
</feature>
<feature type="non-terminal residue" evidence="2">
    <location>
        <position position="254"/>
    </location>
</feature>
<accession>X0WMA3</accession>
<dbReference type="InterPro" id="IPR027417">
    <property type="entry name" value="P-loop_NTPase"/>
</dbReference>
<dbReference type="Pfam" id="PF00271">
    <property type="entry name" value="Helicase_C"/>
    <property type="match status" value="1"/>
</dbReference>
<dbReference type="AlphaFoldDB" id="X0WMA3"/>
<dbReference type="InterPro" id="IPR050742">
    <property type="entry name" value="Helicase_Restrict-Modif_Enz"/>
</dbReference>
<reference evidence="2" key="1">
    <citation type="journal article" date="2014" name="Front. Microbiol.">
        <title>High frequency of phylogenetically diverse reductive dehalogenase-homologous genes in deep subseafloor sedimentary metagenomes.</title>
        <authorList>
            <person name="Kawai M."/>
            <person name="Futagami T."/>
            <person name="Toyoda A."/>
            <person name="Takaki Y."/>
            <person name="Nishi S."/>
            <person name="Hori S."/>
            <person name="Arai W."/>
            <person name="Tsubouchi T."/>
            <person name="Morono Y."/>
            <person name="Uchiyama I."/>
            <person name="Ito T."/>
            <person name="Fujiyama A."/>
            <person name="Inagaki F."/>
            <person name="Takami H."/>
        </authorList>
    </citation>
    <scope>NUCLEOTIDE SEQUENCE</scope>
    <source>
        <strain evidence="2">Expedition CK06-06</strain>
    </source>
</reference>
<evidence type="ECO:0000313" key="2">
    <source>
        <dbReference type="EMBL" id="GAG31780.1"/>
    </source>
</evidence>
<proteinExistence type="predicted"/>
<dbReference type="EMBL" id="BARS01040080">
    <property type="protein sequence ID" value="GAG31780.1"/>
    <property type="molecule type" value="Genomic_DNA"/>
</dbReference>
<comment type="caution">
    <text evidence="2">The sequence shown here is derived from an EMBL/GenBank/DDBJ whole genome shotgun (WGS) entry which is preliminary data.</text>
</comment>
<feature type="domain" description="Helicase C-terminal" evidence="1">
    <location>
        <begin position="1"/>
        <end position="159"/>
    </location>
</feature>
<dbReference type="InterPro" id="IPR001650">
    <property type="entry name" value="Helicase_C-like"/>
</dbReference>
<dbReference type="PANTHER" id="PTHR47396">
    <property type="entry name" value="TYPE I RESTRICTION ENZYME ECOKI R PROTEIN"/>
    <property type="match status" value="1"/>
</dbReference>
<sequence length="254" mass="29096">HQLIAVACSVDHAKQIRSLYAEKGYRAAAIHSKRMSTDEKEKVIQELKSGILDCIIQVQMLGEGFDHPKLSVAAIFRPFRSLSPYVQFVGRIMRVIVQHNPQHPDNFGNIVTHLGLNLDKQMEDFRQIDREDEKFFRDLLEGKEPDLPQEVLDGSARMRVAEQMVVQNEIVDNFLTEDFIDSDDTVLQEELQSVAETLGFDTEGLIEFLKKKKTERFKTTPASAPFPINPQSKRIEAHKRLNEVTKRNANILLK</sequence>
<dbReference type="SUPFAM" id="SSF52540">
    <property type="entry name" value="P-loop containing nucleoside triphosphate hydrolases"/>
    <property type="match status" value="1"/>
</dbReference>
<dbReference type="PANTHER" id="PTHR47396:SF1">
    <property type="entry name" value="ATP-DEPENDENT HELICASE IRC3-RELATED"/>
    <property type="match status" value="1"/>
</dbReference>
<gene>
    <name evidence="2" type="ORF">S01H1_61145</name>
</gene>
<name>X0WMA3_9ZZZZ</name>
<dbReference type="SMART" id="SM00490">
    <property type="entry name" value="HELICc"/>
    <property type="match status" value="1"/>
</dbReference>
<dbReference type="GO" id="GO:0005829">
    <property type="term" value="C:cytosol"/>
    <property type="evidence" value="ECO:0007669"/>
    <property type="project" value="TreeGrafter"/>
</dbReference>
<dbReference type="Gene3D" id="3.40.50.300">
    <property type="entry name" value="P-loop containing nucleotide triphosphate hydrolases"/>
    <property type="match status" value="1"/>
</dbReference>
<dbReference type="PROSITE" id="PS51194">
    <property type="entry name" value="HELICASE_CTER"/>
    <property type="match status" value="1"/>
</dbReference>